<sequence length="629" mass="71068">MSDKMDTHRVEPSDKILFIEKVVVMCRAKPSCETRGDSGGKLRLGLMRYKSTATEEPKVNLQSSSLDEEPKAKKNLLDKASNLLTNILSGGQLGSMPIAKGAVSDLFGRPLFFRLYDWFLELGSAYKLSFGPKSFIVISDPIIARHILRENTFSYDKGVLADILEPIMGKGLIPADLDTWKLRRKVIAPGFHSAFLEAMIKVFIDCSERTVTKFEKLIERENNNEQIIELDLEAEFSSLALDVIGLAVFNYDFGSFTEESPVIKSILAAMVNTRNQEESSRIETLEENVVGLTDSMAALEAVYGALVEAEHRSTFYIPYWNLPFSRWIFPRQRKFHSDLKVINICLDELIRNAKETREEADVEKLQQRDYLTLKDASLLRFLVDMRGADVDDRQLRDDLMTMLIAGHETTAAVLTWAIFLLAQNPSKMSKAQEEIDSVLGEKRPTLERIKSLEYIRLIVAESLRLYPQPPLLIRRSLQPDKLPGGHQGPEEGYEIPAGTDIFLSVYNLHRSPYFWDRPNEFEPERFLIPKTSEGIDGWKGFDPTRTPGALYPNEAMADFAFLPFGGGQRKCVGDQFALLESAVALAFLLQKFDIELRGSPDDVKLVTGATIHTKNGLWCRIRGRTKAPK</sequence>
<evidence type="ECO:0000313" key="4">
    <source>
        <dbReference type="EMBL" id="KAK8969409.1"/>
    </source>
</evidence>
<comment type="caution">
    <text evidence="4">The sequence shown here is derived from an EMBL/GenBank/DDBJ whole genome shotgun (WGS) entry which is preliminary data.</text>
</comment>
<keyword evidence="2" id="KW-0560">Oxidoreductase</keyword>
<dbReference type="PANTHER" id="PTHR24291:SF183">
    <property type="entry name" value="CYTOCHROME P450 97B3, CHLOROPLASTIC"/>
    <property type="match status" value="1"/>
</dbReference>
<keyword evidence="2" id="KW-0503">Monooxygenase</keyword>
<dbReference type="CDD" id="cd11046">
    <property type="entry name" value="CYP97"/>
    <property type="match status" value="1"/>
</dbReference>
<keyword evidence="2" id="KW-0408">Iron</keyword>
<protein>
    <recommendedName>
        <fullName evidence="6">Cytochrome P450</fullName>
    </recommendedName>
</protein>
<dbReference type="InterPro" id="IPR050196">
    <property type="entry name" value="Cytochrome_P450_Monoox"/>
</dbReference>
<accession>A0ABR2N0W6</accession>
<proteinExistence type="inferred from homology"/>
<evidence type="ECO:0000313" key="5">
    <source>
        <dbReference type="Proteomes" id="UP001412067"/>
    </source>
</evidence>
<dbReference type="PANTHER" id="PTHR24291">
    <property type="entry name" value="CYTOCHROME P450 FAMILY 4"/>
    <property type="match status" value="1"/>
</dbReference>
<dbReference type="Pfam" id="PF00067">
    <property type="entry name" value="p450"/>
    <property type="match status" value="1"/>
</dbReference>
<dbReference type="InterPro" id="IPR001128">
    <property type="entry name" value="Cyt_P450"/>
</dbReference>
<evidence type="ECO:0000256" key="2">
    <source>
        <dbReference type="RuleBase" id="RU000461"/>
    </source>
</evidence>
<evidence type="ECO:0000256" key="1">
    <source>
        <dbReference type="ARBA" id="ARBA00010617"/>
    </source>
</evidence>
<keyword evidence="2" id="KW-0349">Heme</keyword>
<evidence type="ECO:0008006" key="6">
    <source>
        <dbReference type="Google" id="ProtNLM"/>
    </source>
</evidence>
<keyword evidence="5" id="KW-1185">Reference proteome</keyword>
<dbReference type="InterPro" id="IPR002401">
    <property type="entry name" value="Cyt_P450_E_grp-I"/>
</dbReference>
<dbReference type="InterPro" id="IPR036396">
    <property type="entry name" value="Cyt_P450_sf"/>
</dbReference>
<dbReference type="EMBL" id="JBBWWR010000003">
    <property type="protein sequence ID" value="KAK8969409.1"/>
    <property type="molecule type" value="Genomic_DNA"/>
</dbReference>
<dbReference type="SUPFAM" id="SSF48264">
    <property type="entry name" value="Cytochrome P450"/>
    <property type="match status" value="1"/>
</dbReference>
<evidence type="ECO:0000256" key="3">
    <source>
        <dbReference type="SAM" id="Coils"/>
    </source>
</evidence>
<dbReference type="Gene3D" id="1.10.630.10">
    <property type="entry name" value="Cytochrome P450"/>
    <property type="match status" value="1"/>
</dbReference>
<keyword evidence="2" id="KW-0479">Metal-binding</keyword>
<dbReference type="PROSITE" id="PS00086">
    <property type="entry name" value="CYTOCHROME_P450"/>
    <property type="match status" value="1"/>
</dbReference>
<dbReference type="Proteomes" id="UP001412067">
    <property type="component" value="Unassembled WGS sequence"/>
</dbReference>
<feature type="coiled-coil region" evidence="3">
    <location>
        <begin position="268"/>
        <end position="302"/>
    </location>
</feature>
<reference evidence="4 5" key="1">
    <citation type="journal article" date="2022" name="Nat. Plants">
        <title>Genomes of leafy and leafless Platanthera orchids illuminate the evolution of mycoheterotrophy.</title>
        <authorList>
            <person name="Li M.H."/>
            <person name="Liu K.W."/>
            <person name="Li Z."/>
            <person name="Lu H.C."/>
            <person name="Ye Q.L."/>
            <person name="Zhang D."/>
            <person name="Wang J.Y."/>
            <person name="Li Y.F."/>
            <person name="Zhong Z.M."/>
            <person name="Liu X."/>
            <person name="Yu X."/>
            <person name="Liu D.K."/>
            <person name="Tu X.D."/>
            <person name="Liu B."/>
            <person name="Hao Y."/>
            <person name="Liao X.Y."/>
            <person name="Jiang Y.T."/>
            <person name="Sun W.H."/>
            <person name="Chen J."/>
            <person name="Chen Y.Q."/>
            <person name="Ai Y."/>
            <person name="Zhai J.W."/>
            <person name="Wu S.S."/>
            <person name="Zhou Z."/>
            <person name="Hsiao Y.Y."/>
            <person name="Wu W.L."/>
            <person name="Chen Y.Y."/>
            <person name="Lin Y.F."/>
            <person name="Hsu J.L."/>
            <person name="Li C.Y."/>
            <person name="Wang Z.W."/>
            <person name="Zhao X."/>
            <person name="Zhong W.Y."/>
            <person name="Ma X.K."/>
            <person name="Ma L."/>
            <person name="Huang J."/>
            <person name="Chen G.Z."/>
            <person name="Huang M.Z."/>
            <person name="Huang L."/>
            <person name="Peng D.H."/>
            <person name="Luo Y.B."/>
            <person name="Zou S.Q."/>
            <person name="Chen S.P."/>
            <person name="Lan S."/>
            <person name="Tsai W.C."/>
            <person name="Van de Peer Y."/>
            <person name="Liu Z.J."/>
        </authorList>
    </citation>
    <scope>NUCLEOTIDE SEQUENCE [LARGE SCALE GENOMIC DNA]</scope>
    <source>
        <strain evidence="4">Lor288</strain>
    </source>
</reference>
<keyword evidence="3" id="KW-0175">Coiled coil</keyword>
<gene>
    <name evidence="4" type="ORF">KSP40_PGU016458</name>
</gene>
<dbReference type="PRINTS" id="PR00463">
    <property type="entry name" value="EP450I"/>
</dbReference>
<comment type="similarity">
    <text evidence="1 2">Belongs to the cytochrome P450 family.</text>
</comment>
<dbReference type="PRINTS" id="PR00385">
    <property type="entry name" value="P450"/>
</dbReference>
<name>A0ABR2N0W6_9ASPA</name>
<dbReference type="InterPro" id="IPR017972">
    <property type="entry name" value="Cyt_P450_CS"/>
</dbReference>
<organism evidence="4 5">
    <name type="scientific">Platanthera guangdongensis</name>
    <dbReference type="NCBI Taxonomy" id="2320717"/>
    <lineage>
        <taxon>Eukaryota</taxon>
        <taxon>Viridiplantae</taxon>
        <taxon>Streptophyta</taxon>
        <taxon>Embryophyta</taxon>
        <taxon>Tracheophyta</taxon>
        <taxon>Spermatophyta</taxon>
        <taxon>Magnoliopsida</taxon>
        <taxon>Liliopsida</taxon>
        <taxon>Asparagales</taxon>
        <taxon>Orchidaceae</taxon>
        <taxon>Orchidoideae</taxon>
        <taxon>Orchideae</taxon>
        <taxon>Orchidinae</taxon>
        <taxon>Platanthera</taxon>
    </lineage>
</organism>